<comment type="caution">
    <text evidence="3">The sequence shown here is derived from an EMBL/GenBank/DDBJ whole genome shotgun (WGS) entry which is preliminary data.</text>
</comment>
<name>A0A135IDN2_9GAMM</name>
<dbReference type="EMBL" id="LNTY01000004">
    <property type="protein sequence ID" value="KXF83572.1"/>
    <property type="molecule type" value="Genomic_DNA"/>
</dbReference>
<dbReference type="Gene3D" id="3.50.70.20">
    <property type="entry name" value="Cytochrome P460"/>
    <property type="match status" value="1"/>
</dbReference>
<gene>
    <name evidence="3" type="ORF">ATN88_16970</name>
</gene>
<protein>
    <submittedName>
        <fullName evidence="3">Cytochrome P460</fullName>
    </submittedName>
</protein>
<dbReference type="STRING" id="294935.ATN88_16970"/>
<evidence type="ECO:0000313" key="4">
    <source>
        <dbReference type="Proteomes" id="UP000070529"/>
    </source>
</evidence>
<dbReference type="Proteomes" id="UP000070529">
    <property type="component" value="Unassembled WGS sequence"/>
</dbReference>
<feature type="signal peptide" evidence="1">
    <location>
        <begin position="1"/>
        <end position="19"/>
    </location>
</feature>
<proteinExistence type="predicted"/>
<reference evidence="3 4" key="1">
    <citation type="submission" date="2015-11" db="EMBL/GenBank/DDBJ databases">
        <title>Genomic Taxonomy of the Vibrionaceae.</title>
        <authorList>
            <person name="Gomez-Gil B."/>
            <person name="Enciso-Ibarra J."/>
        </authorList>
    </citation>
    <scope>NUCLEOTIDE SEQUENCE [LARGE SCALE GENOMIC DNA]</scope>
    <source>
        <strain evidence="3 4">CAIM 912</strain>
    </source>
</reference>
<organism evidence="3 4">
    <name type="scientific">Enterovibrio coralii</name>
    <dbReference type="NCBI Taxonomy" id="294935"/>
    <lineage>
        <taxon>Bacteria</taxon>
        <taxon>Pseudomonadati</taxon>
        <taxon>Pseudomonadota</taxon>
        <taxon>Gammaproteobacteria</taxon>
        <taxon>Vibrionales</taxon>
        <taxon>Vibrionaceae</taxon>
        <taxon>Enterovibrio</taxon>
    </lineage>
</organism>
<evidence type="ECO:0000313" key="3">
    <source>
        <dbReference type="EMBL" id="KXF83572.1"/>
    </source>
</evidence>
<dbReference type="InterPro" id="IPR038142">
    <property type="entry name" value="Cytochrome_P460_sp"/>
</dbReference>
<dbReference type="Pfam" id="PF16694">
    <property type="entry name" value="Cytochrome_P460"/>
    <property type="match status" value="1"/>
</dbReference>
<keyword evidence="4" id="KW-1185">Reference proteome</keyword>
<feature type="domain" description="Cytochrome P460" evidence="2">
    <location>
        <begin position="33"/>
        <end position="169"/>
    </location>
</feature>
<evidence type="ECO:0000256" key="1">
    <source>
        <dbReference type="SAM" id="SignalP"/>
    </source>
</evidence>
<evidence type="ECO:0000259" key="2">
    <source>
        <dbReference type="Pfam" id="PF16694"/>
    </source>
</evidence>
<accession>A0A135IDN2</accession>
<keyword evidence="1" id="KW-0732">Signal</keyword>
<sequence length="194" mass="21126">MFLSLAFVGVGLLAMKANAEEYFTIQDGELQRPTGYREWVYVGTPVTPNDMNNGKAAFPEHHNVYIDPESWAYWKDKGEFRDGTIIIKELVSVGSKTAVSGNGYFQGEFIGLEATIKSKKHNPNEPGNWSYYSFSTPDHAALTDTAKAFAAAACNACHQAAAADDFVFTQYYPVLRAGKGTGQVATGGFTSSLK</sequence>
<dbReference type="AlphaFoldDB" id="A0A135IDN2"/>
<feature type="chain" id="PRO_5007465899" evidence="1">
    <location>
        <begin position="20"/>
        <end position="194"/>
    </location>
</feature>
<dbReference type="CDD" id="cd20751">
    <property type="entry name" value="cyt_P460_Ne-like"/>
    <property type="match status" value="1"/>
</dbReference>
<dbReference type="InterPro" id="IPR032033">
    <property type="entry name" value="Cytochrome_P460"/>
</dbReference>